<dbReference type="Gene3D" id="3.30.1150.10">
    <property type="match status" value="1"/>
</dbReference>
<evidence type="ECO:0000256" key="1">
    <source>
        <dbReference type="ARBA" id="ARBA00004167"/>
    </source>
</evidence>
<evidence type="ECO:0000256" key="3">
    <source>
        <dbReference type="ARBA" id="ARBA00022989"/>
    </source>
</evidence>
<dbReference type="PROSITE" id="PS52015">
    <property type="entry name" value="TONB_CTD"/>
    <property type="match status" value="1"/>
</dbReference>
<reference evidence="7" key="1">
    <citation type="journal article" date="2019" name="Int. J. Syst. Evol. Microbiol.">
        <title>The Global Catalogue of Microorganisms (GCM) 10K type strain sequencing project: providing services to taxonomists for standard genome sequencing and annotation.</title>
        <authorList>
            <consortium name="The Broad Institute Genomics Platform"/>
            <consortium name="The Broad Institute Genome Sequencing Center for Infectious Disease"/>
            <person name="Wu L."/>
            <person name="Ma J."/>
        </authorList>
    </citation>
    <scope>NUCLEOTIDE SEQUENCE [LARGE SCALE GENOMIC DNA]</scope>
    <source>
        <strain evidence="7">KACC 12649</strain>
    </source>
</reference>
<feature type="domain" description="TonB C-terminal" evidence="5">
    <location>
        <begin position="5"/>
        <end position="101"/>
    </location>
</feature>
<dbReference type="Pfam" id="PF08238">
    <property type="entry name" value="Sel1"/>
    <property type="match status" value="2"/>
</dbReference>
<comment type="subcellular location">
    <subcellularLocation>
        <location evidence="1">Membrane</location>
        <topology evidence="1">Single-pass membrane protein</topology>
    </subcellularLocation>
</comment>
<dbReference type="InterPro" id="IPR050767">
    <property type="entry name" value="Sel1_AlgK"/>
</dbReference>
<dbReference type="SMART" id="SM00671">
    <property type="entry name" value="SEL1"/>
    <property type="match status" value="2"/>
</dbReference>
<proteinExistence type="predicted"/>
<comment type="caution">
    <text evidence="6">The sequence shown here is derived from an EMBL/GenBank/DDBJ whole genome shotgun (WGS) entry which is preliminary data.</text>
</comment>
<sequence length="201" mass="21552">MGAIDAKLLAKFDTCERPEYPERAMKASEDGISLLGFLVGGDGAVVDAVVLNSSGSRHLDRAATLALSKCAFQRPGDIDKAANLWVSVTYIWGCTDDPGMLRAMRAAAVAGGRGNVSARYHLSLLLFSTAKTDADRGKALIVLRSAAELGHAHAQFDLGRRHEIGDGVEANLDEALRWYRKSAEQGDPLAKQRLTLGMLLS</sequence>
<keyword evidence="4" id="KW-0472">Membrane</keyword>
<dbReference type="InterPro" id="IPR011990">
    <property type="entry name" value="TPR-like_helical_dom_sf"/>
</dbReference>
<keyword evidence="2" id="KW-0812">Transmembrane</keyword>
<gene>
    <name evidence="6" type="ORF">ACFPN5_11260</name>
</gene>
<dbReference type="InterPro" id="IPR006260">
    <property type="entry name" value="TonB/TolA_C"/>
</dbReference>
<dbReference type="InterPro" id="IPR037682">
    <property type="entry name" value="TonB_C"/>
</dbReference>
<protein>
    <submittedName>
        <fullName evidence="6">TonB family protein</fullName>
    </submittedName>
</protein>
<evidence type="ECO:0000259" key="5">
    <source>
        <dbReference type="PROSITE" id="PS52015"/>
    </source>
</evidence>
<dbReference type="Pfam" id="PF03544">
    <property type="entry name" value="TonB_C"/>
    <property type="match status" value="1"/>
</dbReference>
<dbReference type="NCBIfam" id="TIGR01352">
    <property type="entry name" value="tonB_Cterm"/>
    <property type="match status" value="1"/>
</dbReference>
<keyword evidence="7" id="KW-1185">Reference proteome</keyword>
<dbReference type="SUPFAM" id="SSF81901">
    <property type="entry name" value="HCP-like"/>
    <property type="match status" value="1"/>
</dbReference>
<evidence type="ECO:0000256" key="4">
    <source>
        <dbReference type="ARBA" id="ARBA00023136"/>
    </source>
</evidence>
<evidence type="ECO:0000313" key="7">
    <source>
        <dbReference type="Proteomes" id="UP001596050"/>
    </source>
</evidence>
<dbReference type="PANTHER" id="PTHR11102">
    <property type="entry name" value="SEL-1-LIKE PROTEIN"/>
    <property type="match status" value="1"/>
</dbReference>
<dbReference type="Proteomes" id="UP001596050">
    <property type="component" value="Unassembled WGS sequence"/>
</dbReference>
<dbReference type="PANTHER" id="PTHR11102:SF160">
    <property type="entry name" value="ERAD-ASSOCIATED E3 UBIQUITIN-PROTEIN LIGASE COMPONENT HRD3"/>
    <property type="match status" value="1"/>
</dbReference>
<dbReference type="Gene3D" id="1.25.40.10">
    <property type="entry name" value="Tetratricopeptide repeat domain"/>
    <property type="match status" value="1"/>
</dbReference>
<dbReference type="SUPFAM" id="SSF74653">
    <property type="entry name" value="TolA/TonB C-terminal domain"/>
    <property type="match status" value="1"/>
</dbReference>
<dbReference type="EMBL" id="JBHSMU010000010">
    <property type="protein sequence ID" value="MFC5460383.1"/>
    <property type="molecule type" value="Genomic_DNA"/>
</dbReference>
<accession>A0ABW0L3K1</accession>
<dbReference type="InterPro" id="IPR006597">
    <property type="entry name" value="Sel1-like"/>
</dbReference>
<dbReference type="RefSeq" id="WP_379783199.1">
    <property type="nucleotide sequence ID" value="NZ_JBHSMU010000010.1"/>
</dbReference>
<evidence type="ECO:0000256" key="2">
    <source>
        <dbReference type="ARBA" id="ARBA00022692"/>
    </source>
</evidence>
<name>A0ABW0L3K1_9BURK</name>
<keyword evidence="3" id="KW-1133">Transmembrane helix</keyword>
<evidence type="ECO:0000313" key="6">
    <source>
        <dbReference type="EMBL" id="MFC5460383.1"/>
    </source>
</evidence>
<organism evidence="6 7">
    <name type="scientific">Massilia niabensis</name>
    <dbReference type="NCBI Taxonomy" id="544910"/>
    <lineage>
        <taxon>Bacteria</taxon>
        <taxon>Pseudomonadati</taxon>
        <taxon>Pseudomonadota</taxon>
        <taxon>Betaproteobacteria</taxon>
        <taxon>Burkholderiales</taxon>
        <taxon>Oxalobacteraceae</taxon>
        <taxon>Telluria group</taxon>
        <taxon>Massilia</taxon>
    </lineage>
</organism>